<keyword evidence="1" id="KW-0472">Membrane</keyword>
<organism evidence="2 3">
    <name type="scientific">Neptunomonas antarctica</name>
    <dbReference type="NCBI Taxonomy" id="619304"/>
    <lineage>
        <taxon>Bacteria</taxon>
        <taxon>Pseudomonadati</taxon>
        <taxon>Pseudomonadota</taxon>
        <taxon>Gammaproteobacteria</taxon>
        <taxon>Oceanospirillales</taxon>
        <taxon>Oceanospirillaceae</taxon>
        <taxon>Neptunomonas</taxon>
    </lineage>
</organism>
<protein>
    <recommendedName>
        <fullName evidence="4">Abortive infection C-terminus</fullName>
    </recommendedName>
</protein>
<dbReference type="OrthoDB" id="6116987at2"/>
<keyword evidence="1" id="KW-0812">Transmembrane</keyword>
<keyword evidence="1" id="KW-1133">Transmembrane helix</keyword>
<keyword evidence="3" id="KW-1185">Reference proteome</keyword>
<dbReference type="AlphaFoldDB" id="A0A1N7KE93"/>
<dbReference type="Proteomes" id="UP000185999">
    <property type="component" value="Unassembled WGS sequence"/>
</dbReference>
<feature type="transmembrane region" description="Helical" evidence="1">
    <location>
        <begin position="219"/>
        <end position="239"/>
    </location>
</feature>
<gene>
    <name evidence="2" type="ORF">SAMN05421760_102371</name>
</gene>
<evidence type="ECO:0000313" key="2">
    <source>
        <dbReference type="EMBL" id="SIS59897.1"/>
    </source>
</evidence>
<reference evidence="3" key="1">
    <citation type="submission" date="2017-01" db="EMBL/GenBank/DDBJ databases">
        <authorList>
            <person name="Varghese N."/>
            <person name="Submissions S."/>
        </authorList>
    </citation>
    <scope>NUCLEOTIDE SEQUENCE [LARGE SCALE GENOMIC DNA]</scope>
    <source>
        <strain evidence="3">DSM 22306</strain>
    </source>
</reference>
<accession>A0A1N7KE93</accession>
<evidence type="ECO:0000313" key="3">
    <source>
        <dbReference type="Proteomes" id="UP000185999"/>
    </source>
</evidence>
<sequence length="252" mass="28486">MGKSSKIYLRAVYLRDLLVAHVTGRRVNEADYHKLRDYFMGLPETSKRVPAVVAEHADLPSLWHSMRYNYGSQEDRKSYIVDQFQAFLDPLVSEKREANAARGAGYPLIDEKKLQSVWAHSAELLVKNSDVAIEQMKSLIENLCHQLLKNLKIIPNPHQHNLAAMVMLTEQSLLLSADKQYYLVIKKLISGCRETLSAIDNFTIDQADLSGKSHGSDRATGLVLISLYGSLACMLLASWRVREMLQEGSIQR</sequence>
<dbReference type="STRING" id="619304.SAMN05421760_102371"/>
<dbReference type="EMBL" id="FTOE01000002">
    <property type="protein sequence ID" value="SIS59897.1"/>
    <property type="molecule type" value="Genomic_DNA"/>
</dbReference>
<name>A0A1N7KE93_9GAMM</name>
<evidence type="ECO:0008006" key="4">
    <source>
        <dbReference type="Google" id="ProtNLM"/>
    </source>
</evidence>
<evidence type="ECO:0000256" key="1">
    <source>
        <dbReference type="SAM" id="Phobius"/>
    </source>
</evidence>
<dbReference type="RefSeq" id="WP_054341505.1">
    <property type="nucleotide sequence ID" value="NZ_FTOE01000002.1"/>
</dbReference>
<proteinExistence type="predicted"/>